<keyword evidence="2" id="KW-0732">Signal</keyword>
<comment type="caution">
    <text evidence="4">The sequence shown here is derived from an EMBL/GenBank/DDBJ whole genome shotgun (WGS) entry which is preliminary data.</text>
</comment>
<accession>A0A179CR91</accession>
<organism evidence="4 5">
    <name type="scientific">Ligilactobacillus aviarius</name>
    <dbReference type="NCBI Taxonomy" id="1606"/>
    <lineage>
        <taxon>Bacteria</taxon>
        <taxon>Bacillati</taxon>
        <taxon>Bacillota</taxon>
        <taxon>Bacilli</taxon>
        <taxon>Lactobacillales</taxon>
        <taxon>Lactobacillaceae</taxon>
        <taxon>Ligilactobacillus</taxon>
    </lineage>
</organism>
<evidence type="ECO:0000256" key="2">
    <source>
        <dbReference type="SAM" id="SignalP"/>
    </source>
</evidence>
<evidence type="ECO:0000256" key="1">
    <source>
        <dbReference type="SAM" id="MobiDB-lite"/>
    </source>
</evidence>
<dbReference type="RefSeq" id="WP_064207613.1">
    <property type="nucleotide sequence ID" value="NZ_LVKC01000030.1"/>
</dbReference>
<reference evidence="5" key="1">
    <citation type="submission" date="2016-03" db="EMBL/GenBank/DDBJ databases">
        <authorList>
            <person name="Johnson T.J."/>
            <person name="Youmans B."/>
            <person name="Case K."/>
            <person name="Noll S."/>
        </authorList>
    </citation>
    <scope>NUCLEOTIDE SEQUENCE [LARGE SCALE GENOMIC DNA]</scope>
    <source>
        <strain evidence="5">UMNLAv8</strain>
    </source>
</reference>
<feature type="region of interest" description="Disordered" evidence="1">
    <location>
        <begin position="26"/>
        <end position="70"/>
    </location>
</feature>
<proteinExistence type="predicted"/>
<feature type="domain" description="DUF4767" evidence="3">
    <location>
        <begin position="65"/>
        <end position="207"/>
    </location>
</feature>
<feature type="compositionally biased region" description="Polar residues" evidence="1">
    <location>
        <begin position="26"/>
        <end position="49"/>
    </location>
</feature>
<feature type="compositionally biased region" description="Polar residues" evidence="1">
    <location>
        <begin position="59"/>
        <end position="70"/>
    </location>
</feature>
<dbReference type="InterPro" id="IPR031927">
    <property type="entry name" value="DUF4767"/>
</dbReference>
<dbReference type="OrthoDB" id="2149782at2"/>
<dbReference type="Pfam" id="PF15983">
    <property type="entry name" value="DUF4767"/>
    <property type="match status" value="1"/>
</dbReference>
<sequence length="387" mass="42497">MKKGFLLIPLLTSTVLLGGCGNSQVSHSTHQNNAVKTNKVADQNNQKNQSSATTATTTNDQQEQSLWNQSKNQKLASFMQKWGATMNQQYKSYGPGNNTNFYGIAFPQQFDQTLLKVDNQTVSMKWSNDGTGNADYNVVAIYCDSDTAQSMDEHLYLFTFHNGNPVVLITQQTNGNVTKSANNGPDDGLHFKETANQDLSNGFKAIANGKTPKLNGQKTSNNASQNSSSQLDAPDNFPANMQGTWYTYDKTDDKVTSITISGNKLTDSEDPNDVTEVHKITDSEKQANQNANPSAADSSKQNWAYFNHIDGWLNIYGWYQGAGDGDFLKVTNQNINGQNVPVLADAGGANITVDANYYRSKDLAMQQKDTTYPGQHTMSDDNDNNNN</sequence>
<feature type="signal peptide" evidence="2">
    <location>
        <begin position="1"/>
        <end position="18"/>
    </location>
</feature>
<evidence type="ECO:0000313" key="5">
    <source>
        <dbReference type="Proteomes" id="UP000078520"/>
    </source>
</evidence>
<dbReference type="Proteomes" id="UP000078520">
    <property type="component" value="Unassembled WGS sequence"/>
</dbReference>
<feature type="region of interest" description="Disordered" evidence="1">
    <location>
        <begin position="205"/>
        <end position="238"/>
    </location>
</feature>
<dbReference type="PROSITE" id="PS51257">
    <property type="entry name" value="PROKAR_LIPOPROTEIN"/>
    <property type="match status" value="1"/>
</dbReference>
<dbReference type="AlphaFoldDB" id="A0A179CR91"/>
<feature type="chain" id="PRO_5039470436" description="DUF4767 domain-containing protein" evidence="2">
    <location>
        <begin position="19"/>
        <end position="387"/>
    </location>
</feature>
<feature type="compositionally biased region" description="Low complexity" evidence="1">
    <location>
        <begin position="220"/>
        <end position="230"/>
    </location>
</feature>
<protein>
    <recommendedName>
        <fullName evidence="3">DUF4767 domain-containing protein</fullName>
    </recommendedName>
</protein>
<gene>
    <name evidence="4" type="ORF">A3O14_01370</name>
</gene>
<name>A0A179CR91_9LACO</name>
<evidence type="ECO:0000313" key="4">
    <source>
        <dbReference type="EMBL" id="OAQ06017.1"/>
    </source>
</evidence>
<dbReference type="EMBL" id="LVKI01000061">
    <property type="protein sequence ID" value="OAQ06017.1"/>
    <property type="molecule type" value="Genomic_DNA"/>
</dbReference>
<evidence type="ECO:0000259" key="3">
    <source>
        <dbReference type="Pfam" id="PF15983"/>
    </source>
</evidence>